<evidence type="ECO:0000313" key="1">
    <source>
        <dbReference type="EMBL" id="ARJ50350.1"/>
    </source>
</evidence>
<keyword evidence="2" id="KW-1185">Reference proteome</keyword>
<protein>
    <submittedName>
        <fullName evidence="1">Uncharacterized protein</fullName>
    </submittedName>
</protein>
<name>A0AAC9RTB8_9STAP</name>
<dbReference type="EMBL" id="CP020773">
    <property type="protein sequence ID" value="ARJ50350.1"/>
    <property type="molecule type" value="Genomic_DNA"/>
</dbReference>
<dbReference type="AlphaFoldDB" id="A0AAC9RTB8"/>
<accession>A0AAC9RTB8</accession>
<evidence type="ECO:0000313" key="2">
    <source>
        <dbReference type="Proteomes" id="UP000242864"/>
    </source>
</evidence>
<organism evidence="1 2">
    <name type="scientific">Staphylococcus lutrae</name>
    <dbReference type="NCBI Taxonomy" id="155085"/>
    <lineage>
        <taxon>Bacteria</taxon>
        <taxon>Bacillati</taxon>
        <taxon>Bacillota</taxon>
        <taxon>Bacilli</taxon>
        <taxon>Bacillales</taxon>
        <taxon>Staphylococcaceae</taxon>
        <taxon>Staphylococcus</taxon>
    </lineage>
</organism>
<dbReference type="KEGG" id="slz:B5P37_03010"/>
<sequence length="79" mass="9015">MNVGGNMSDKLSEVQVHIENLLDVKKVIVENPFFELAQDGSNVLRFLNNISKIVAHKKFMNFLQGFNPEEIPSEEKLKN</sequence>
<proteinExistence type="predicted"/>
<dbReference type="Proteomes" id="UP000242864">
    <property type="component" value="Chromosome"/>
</dbReference>
<gene>
    <name evidence="1" type="ORF">B5P37_03010</name>
</gene>
<reference evidence="1 2" key="1">
    <citation type="submission" date="2017-04" db="EMBL/GenBank/DDBJ databases">
        <authorList>
            <person name="Veseli I.A."/>
            <person name="Tang C."/>
            <person name="Pombert J.-F."/>
        </authorList>
    </citation>
    <scope>NUCLEOTIDE SEQUENCE [LARGE SCALE GENOMIC DNA]</scope>
    <source>
        <strain evidence="1 2">ATCC 700373</strain>
    </source>
</reference>
<dbReference type="RefSeq" id="WP_085236839.1">
    <property type="nucleotide sequence ID" value="NZ_CP020773.1"/>
</dbReference>